<dbReference type="Proteomes" id="UP000006334">
    <property type="component" value="Unassembled WGS sequence"/>
</dbReference>
<keyword evidence="10" id="KW-1185">Reference proteome</keyword>
<evidence type="ECO:0000256" key="7">
    <source>
        <dbReference type="RuleBase" id="RU362042"/>
    </source>
</evidence>
<evidence type="ECO:0000256" key="6">
    <source>
        <dbReference type="PIRSR" id="PIRSR600223-1"/>
    </source>
</evidence>
<dbReference type="EC" id="3.4.21.89" evidence="3 7"/>
<evidence type="ECO:0000256" key="1">
    <source>
        <dbReference type="ARBA" id="ARBA00000677"/>
    </source>
</evidence>
<comment type="subcellular location">
    <subcellularLocation>
        <location evidence="7">Membrane</location>
        <topology evidence="7">Multi-pass membrane protein</topology>
    </subcellularLocation>
</comment>
<name>K6Y7A5_9ALTE</name>
<accession>K6Y7A5</accession>
<comment type="similarity">
    <text evidence="2 7">Belongs to the peptidase S26 family.</text>
</comment>
<dbReference type="Gene3D" id="2.10.109.10">
    <property type="entry name" value="Umud Fragment, subunit A"/>
    <property type="match status" value="1"/>
</dbReference>
<dbReference type="PROSITE" id="PS00761">
    <property type="entry name" value="SPASE_I_3"/>
    <property type="match status" value="1"/>
</dbReference>
<feature type="domain" description="Peptidase S26" evidence="8">
    <location>
        <begin position="15"/>
        <end position="191"/>
    </location>
</feature>
<feature type="active site" evidence="6">
    <location>
        <position position="39"/>
    </location>
</feature>
<dbReference type="Pfam" id="PF10502">
    <property type="entry name" value="Peptidase_S26"/>
    <property type="match status" value="1"/>
</dbReference>
<protein>
    <recommendedName>
        <fullName evidence="4 7">Signal peptidase I</fullName>
        <ecNumber evidence="3 7">3.4.21.89</ecNumber>
    </recommendedName>
</protein>
<dbReference type="PANTHER" id="PTHR43390">
    <property type="entry name" value="SIGNAL PEPTIDASE I"/>
    <property type="match status" value="1"/>
</dbReference>
<dbReference type="OrthoDB" id="9815782at2"/>
<dbReference type="eggNOG" id="COG0681">
    <property type="taxonomic scope" value="Bacteria"/>
</dbReference>
<sequence length="214" mass="24446">MKQKTIRLLKENWGFLLFLLLMFASRSSLADWYHVPSGSMLPTIEVGDRILVNKMAYRLEIPFTDIPLIQTGAPVRGDIVVFNSKAANERLIKRIVGIPGDQISMINNQLIVNGEIIQYEIEQEHYIYNENLLGKHHSVQFVPANQVKDSFANIVIPQGFYFVLGDNRNNSRDSRFLGLVSEDELQGKATKVIASFDPDNYYLPKKDRNFVTLN</sequence>
<gene>
    <name evidence="9" type="primary">lepB</name>
    <name evidence="9" type="ORF">GLIP_1472</name>
</gene>
<proteinExistence type="inferred from homology"/>
<dbReference type="AlphaFoldDB" id="K6Y7A5"/>
<dbReference type="PROSITE" id="PS00760">
    <property type="entry name" value="SPASE_I_2"/>
    <property type="match status" value="1"/>
</dbReference>
<dbReference type="InterPro" id="IPR019533">
    <property type="entry name" value="Peptidase_S26"/>
</dbReference>
<evidence type="ECO:0000256" key="5">
    <source>
        <dbReference type="ARBA" id="ARBA00022801"/>
    </source>
</evidence>
<dbReference type="GO" id="GO:0004252">
    <property type="term" value="F:serine-type endopeptidase activity"/>
    <property type="evidence" value="ECO:0007669"/>
    <property type="project" value="InterPro"/>
</dbReference>
<dbReference type="STRING" id="1127673.GLIP_1472"/>
<evidence type="ECO:0000313" key="10">
    <source>
        <dbReference type="Proteomes" id="UP000006334"/>
    </source>
</evidence>
<evidence type="ECO:0000256" key="2">
    <source>
        <dbReference type="ARBA" id="ARBA00009370"/>
    </source>
</evidence>
<dbReference type="SUPFAM" id="SSF51306">
    <property type="entry name" value="LexA/Signal peptidase"/>
    <property type="match status" value="1"/>
</dbReference>
<dbReference type="CDD" id="cd06530">
    <property type="entry name" value="S26_SPase_I"/>
    <property type="match status" value="1"/>
</dbReference>
<evidence type="ECO:0000256" key="3">
    <source>
        <dbReference type="ARBA" id="ARBA00013208"/>
    </source>
</evidence>
<dbReference type="PRINTS" id="PR00727">
    <property type="entry name" value="LEADERPTASE"/>
</dbReference>
<dbReference type="InterPro" id="IPR019757">
    <property type="entry name" value="Pept_S26A_signal_pept_1_Lys-AS"/>
</dbReference>
<dbReference type="GO" id="GO:0016020">
    <property type="term" value="C:membrane"/>
    <property type="evidence" value="ECO:0007669"/>
    <property type="project" value="UniProtKB-SubCell"/>
</dbReference>
<reference evidence="9 10" key="1">
    <citation type="journal article" date="2017" name="Antonie Van Leeuwenhoek">
        <title>Rhizobium rhizosphaerae sp. nov., a novel species isolated from rice rhizosphere.</title>
        <authorList>
            <person name="Zhao J.J."/>
            <person name="Zhang J."/>
            <person name="Zhang R.J."/>
            <person name="Zhang C.W."/>
            <person name="Yin H.Q."/>
            <person name="Zhang X.X."/>
        </authorList>
    </citation>
    <scope>NUCLEOTIDE SEQUENCE [LARGE SCALE GENOMIC DNA]</scope>
    <source>
        <strain evidence="9 10">E3</strain>
    </source>
</reference>
<feature type="active site" evidence="6">
    <location>
        <position position="93"/>
    </location>
</feature>
<dbReference type="GO" id="GO:0006465">
    <property type="term" value="P:signal peptide processing"/>
    <property type="evidence" value="ECO:0007669"/>
    <property type="project" value="InterPro"/>
</dbReference>
<dbReference type="GO" id="GO:0009003">
    <property type="term" value="F:signal peptidase activity"/>
    <property type="evidence" value="ECO:0007669"/>
    <property type="project" value="UniProtKB-EC"/>
</dbReference>
<dbReference type="InterPro" id="IPR036286">
    <property type="entry name" value="LexA/Signal_pep-like_sf"/>
</dbReference>
<keyword evidence="7" id="KW-0645">Protease</keyword>
<evidence type="ECO:0000313" key="9">
    <source>
        <dbReference type="EMBL" id="GAC14107.1"/>
    </source>
</evidence>
<dbReference type="PANTHER" id="PTHR43390:SF1">
    <property type="entry name" value="CHLOROPLAST PROCESSING PEPTIDASE"/>
    <property type="match status" value="1"/>
</dbReference>
<keyword evidence="5 7" id="KW-0378">Hydrolase</keyword>
<dbReference type="MEROPS" id="S26.026"/>
<comment type="catalytic activity">
    <reaction evidence="1 7">
        <text>Cleavage of hydrophobic, N-terminal signal or leader sequences from secreted and periplasmic proteins.</text>
        <dbReference type="EC" id="3.4.21.89"/>
    </reaction>
</comment>
<organism evidence="9 10">
    <name type="scientific">Aliiglaciecola lipolytica E3</name>
    <dbReference type="NCBI Taxonomy" id="1127673"/>
    <lineage>
        <taxon>Bacteria</taxon>
        <taxon>Pseudomonadati</taxon>
        <taxon>Pseudomonadota</taxon>
        <taxon>Gammaproteobacteria</taxon>
        <taxon>Alteromonadales</taxon>
        <taxon>Alteromonadaceae</taxon>
        <taxon>Aliiglaciecola</taxon>
    </lineage>
</organism>
<dbReference type="InterPro" id="IPR000223">
    <property type="entry name" value="Pept_S26A_signal_pept_1"/>
</dbReference>
<dbReference type="RefSeq" id="WP_008843923.1">
    <property type="nucleotide sequence ID" value="NZ_BAEN01000035.1"/>
</dbReference>
<dbReference type="EMBL" id="BAEN01000035">
    <property type="protein sequence ID" value="GAC14107.1"/>
    <property type="molecule type" value="Genomic_DNA"/>
</dbReference>
<evidence type="ECO:0000256" key="4">
    <source>
        <dbReference type="ARBA" id="ARBA00019232"/>
    </source>
</evidence>
<comment type="caution">
    <text evidence="9">The sequence shown here is derived from an EMBL/GenBank/DDBJ whole genome shotgun (WGS) entry which is preliminary data.</text>
</comment>
<dbReference type="NCBIfam" id="TIGR02227">
    <property type="entry name" value="sigpep_I_bact"/>
    <property type="match status" value="1"/>
</dbReference>
<dbReference type="InterPro" id="IPR019758">
    <property type="entry name" value="Pept_S26A_signal_pept_1_CS"/>
</dbReference>
<evidence type="ECO:0000259" key="8">
    <source>
        <dbReference type="Pfam" id="PF10502"/>
    </source>
</evidence>